<proteinExistence type="predicted"/>
<gene>
    <name evidence="2" type="ORF">KGF56_000421</name>
</gene>
<dbReference type="EMBL" id="JAHUZD010000021">
    <property type="protein sequence ID" value="KAI3406816.2"/>
    <property type="molecule type" value="Genomic_DNA"/>
</dbReference>
<keyword evidence="3" id="KW-1185">Reference proteome</keyword>
<feature type="region of interest" description="Disordered" evidence="1">
    <location>
        <begin position="211"/>
        <end position="246"/>
    </location>
</feature>
<name>A0AAI9T0V9_9ASCO</name>
<sequence>MSKLLGPRTCITGVSHLRRCIYGGVKPFLATSKGIRTTTATTTAQGFSTLSRINRQTATTATTATKAQQSNCQFSNEDKGNVEDSNKLQCNDTIGKKPNFSETLCWIGEELNYDEISPQASFDFFVRDLRTVKEHFGNKPFGEITTGCLIDKLIDVVEENMEDGKLTTINREIFDVYPFIRLINTLPEVWKLHCESTKILDEWSKIEPKINPRETKIRPKRRETDTFKQEFFNPRKNRMKQEQQMG</sequence>
<organism evidence="2 3">
    <name type="scientific">Candida oxycetoniae</name>
    <dbReference type="NCBI Taxonomy" id="497107"/>
    <lineage>
        <taxon>Eukaryota</taxon>
        <taxon>Fungi</taxon>
        <taxon>Dikarya</taxon>
        <taxon>Ascomycota</taxon>
        <taxon>Saccharomycotina</taxon>
        <taxon>Pichiomycetes</taxon>
        <taxon>Debaryomycetaceae</taxon>
        <taxon>Candida/Lodderomyces clade</taxon>
        <taxon>Candida</taxon>
    </lineage>
</organism>
<feature type="compositionally biased region" description="Low complexity" evidence="1">
    <location>
        <begin position="60"/>
        <end position="69"/>
    </location>
</feature>
<accession>A0AAI9T0V9</accession>
<dbReference type="Proteomes" id="UP001202479">
    <property type="component" value="Unassembled WGS sequence"/>
</dbReference>
<feature type="region of interest" description="Disordered" evidence="1">
    <location>
        <begin position="60"/>
        <end position="85"/>
    </location>
</feature>
<evidence type="ECO:0000256" key="1">
    <source>
        <dbReference type="SAM" id="MobiDB-lite"/>
    </source>
</evidence>
<feature type="compositionally biased region" description="Basic and acidic residues" evidence="1">
    <location>
        <begin position="211"/>
        <end position="228"/>
    </location>
</feature>
<dbReference type="RefSeq" id="XP_049182561.1">
    <property type="nucleotide sequence ID" value="XM_049325607.1"/>
</dbReference>
<protein>
    <submittedName>
        <fullName evidence="2">Uncharacterized protein</fullName>
    </submittedName>
</protein>
<dbReference type="AlphaFoldDB" id="A0AAI9T0V9"/>
<evidence type="ECO:0000313" key="3">
    <source>
        <dbReference type="Proteomes" id="UP001202479"/>
    </source>
</evidence>
<reference evidence="2" key="1">
    <citation type="journal article" date="2022" name="DNA Res.">
        <title>Genome analysis of five recently described species of the CUG-Ser clade uncovers Candida theae as a new hybrid lineage with pathogenic potential in the Candida parapsilosis species complex.</title>
        <authorList>
            <person name="Mixao V."/>
            <person name="Del Olmo V."/>
            <person name="Hegedusova E."/>
            <person name="Saus E."/>
            <person name="Pryszcz L."/>
            <person name="Cillingova A."/>
            <person name="Nosek J."/>
            <person name="Gabaldon T."/>
        </authorList>
    </citation>
    <scope>NUCLEOTIDE SEQUENCE</scope>
    <source>
        <strain evidence="2">CBS 10844</strain>
    </source>
</reference>
<dbReference type="GeneID" id="73378038"/>
<comment type="caution">
    <text evidence="2">The sequence shown here is derived from an EMBL/GenBank/DDBJ whole genome shotgun (WGS) entry which is preliminary data.</text>
</comment>
<feature type="compositionally biased region" description="Basic and acidic residues" evidence="1">
    <location>
        <begin position="76"/>
        <end position="85"/>
    </location>
</feature>
<evidence type="ECO:0000313" key="2">
    <source>
        <dbReference type="EMBL" id="KAI3406816.2"/>
    </source>
</evidence>